<dbReference type="AlphaFoldDB" id="A0A1S2VE88"/>
<comment type="caution">
    <text evidence="8">The sequence shown here is derived from an EMBL/GenBank/DDBJ whole genome shotgun (WGS) entry which is preliminary data.</text>
</comment>
<evidence type="ECO:0000313" key="8">
    <source>
        <dbReference type="EMBL" id="OIN56595.1"/>
    </source>
</evidence>
<dbReference type="GO" id="GO:0140359">
    <property type="term" value="F:ABC-type transporter activity"/>
    <property type="evidence" value="ECO:0007669"/>
    <property type="project" value="InterPro"/>
</dbReference>
<keyword evidence="4 6" id="KW-1133">Transmembrane helix</keyword>
<proteinExistence type="predicted"/>
<dbReference type="PANTHER" id="PTHR30294">
    <property type="entry name" value="MEMBRANE COMPONENT OF ABC TRANSPORTER YHHJ-RELATED"/>
    <property type="match status" value="1"/>
</dbReference>
<feature type="domain" description="ABC-2 type transporter transmembrane" evidence="7">
    <location>
        <begin position="19"/>
        <end position="415"/>
    </location>
</feature>
<dbReference type="SUPFAM" id="SSF53850">
    <property type="entry name" value="Periplasmic binding protein-like II"/>
    <property type="match status" value="1"/>
</dbReference>
<organism evidence="8 9">
    <name type="scientific">Arsenicibacter rosenii</name>
    <dbReference type="NCBI Taxonomy" id="1750698"/>
    <lineage>
        <taxon>Bacteria</taxon>
        <taxon>Pseudomonadati</taxon>
        <taxon>Bacteroidota</taxon>
        <taxon>Cytophagia</taxon>
        <taxon>Cytophagales</taxon>
        <taxon>Spirosomataceae</taxon>
        <taxon>Arsenicibacter</taxon>
    </lineage>
</organism>
<feature type="transmembrane region" description="Helical" evidence="6">
    <location>
        <begin position="20"/>
        <end position="44"/>
    </location>
</feature>
<name>A0A1S2VE88_9BACT</name>
<keyword evidence="2" id="KW-1003">Cell membrane</keyword>
<dbReference type="RefSeq" id="WP_071505826.1">
    <property type="nucleotide sequence ID" value="NZ_MORL01000021.1"/>
</dbReference>
<evidence type="ECO:0000259" key="7">
    <source>
        <dbReference type="Pfam" id="PF12698"/>
    </source>
</evidence>
<gene>
    <name evidence="8" type="ORF">BLX24_24320</name>
</gene>
<feature type="transmembrane region" description="Helical" evidence="6">
    <location>
        <begin position="393"/>
        <end position="414"/>
    </location>
</feature>
<protein>
    <submittedName>
        <fullName evidence="8">ABC transporter permease</fullName>
    </submittedName>
</protein>
<feature type="transmembrane region" description="Helical" evidence="6">
    <location>
        <begin position="302"/>
        <end position="322"/>
    </location>
</feature>
<sequence length="442" mass="48772">MNTIFLVLKREYLVRVRKKSFIIMTILGPLLSFGFYAMMIFLAVSSVDEKKIEVIDASGMFKGKIPSTETYKFSYPEVAFADAKKNFLDSKYDVLAYIPADIMKNPKGIQLYAEKGVSYEIKSEIEKAVEREIENIKLTQAGITRKVLEEAKVSVDSDTISLNEEGEKESSTGAATAVGGICAFVLYITMMIYGTQVMRSITEEKTNRIVEVIISSIKPFQLMLGKILGVAMVGLTQFLLWILLTVGLFTIAPGIMEKRAEVAASVSTQVTPDGTSAKGGKKATVVQADNPVTKVMKAVGTLNLPLIIGCFLFYYLGGYLLYSALFGAIGAAVDNEADTQQFVFPIMLPIIFSFGIAQFVLRDPDGGLAFWASMIPFTSPIVMMVRVPLGVPVWELALSMVLLVLGFIGTIWLASRIYRVGILMYGKKPTFKEMSKWLFYKG</sequence>
<evidence type="ECO:0000313" key="9">
    <source>
        <dbReference type="Proteomes" id="UP000181790"/>
    </source>
</evidence>
<accession>A0A1S2VE88</accession>
<dbReference type="OrthoDB" id="9768837at2"/>
<feature type="transmembrane region" description="Helical" evidence="6">
    <location>
        <begin position="174"/>
        <end position="193"/>
    </location>
</feature>
<keyword evidence="3 6" id="KW-0812">Transmembrane</keyword>
<evidence type="ECO:0000256" key="6">
    <source>
        <dbReference type="SAM" id="Phobius"/>
    </source>
</evidence>
<reference evidence="8 9" key="1">
    <citation type="submission" date="2016-10" db="EMBL/GenBank/DDBJ databases">
        <title>Arsenicibacter rosenii gen. nov., sp. nov., an efficient arsenic-methylating bacterium isolated from an arsenic-contaminated paddy soil.</title>
        <authorList>
            <person name="Huang K."/>
        </authorList>
    </citation>
    <scope>NUCLEOTIDE SEQUENCE [LARGE SCALE GENOMIC DNA]</scope>
    <source>
        <strain evidence="8 9">SM-1</strain>
    </source>
</reference>
<feature type="transmembrane region" description="Helical" evidence="6">
    <location>
        <begin position="227"/>
        <end position="251"/>
    </location>
</feature>
<dbReference type="InterPro" id="IPR013525">
    <property type="entry name" value="ABC2_TM"/>
</dbReference>
<dbReference type="GO" id="GO:0005886">
    <property type="term" value="C:plasma membrane"/>
    <property type="evidence" value="ECO:0007669"/>
    <property type="project" value="UniProtKB-SubCell"/>
</dbReference>
<dbReference type="PANTHER" id="PTHR30294:SF29">
    <property type="entry name" value="MULTIDRUG ABC TRANSPORTER PERMEASE YBHS-RELATED"/>
    <property type="match status" value="1"/>
</dbReference>
<dbReference type="EMBL" id="MORL01000021">
    <property type="protein sequence ID" value="OIN56595.1"/>
    <property type="molecule type" value="Genomic_DNA"/>
</dbReference>
<evidence type="ECO:0000256" key="1">
    <source>
        <dbReference type="ARBA" id="ARBA00004651"/>
    </source>
</evidence>
<dbReference type="Pfam" id="PF12698">
    <property type="entry name" value="ABC2_membrane_3"/>
    <property type="match status" value="1"/>
</dbReference>
<evidence type="ECO:0000256" key="5">
    <source>
        <dbReference type="ARBA" id="ARBA00023136"/>
    </source>
</evidence>
<dbReference type="Proteomes" id="UP000181790">
    <property type="component" value="Unassembled WGS sequence"/>
</dbReference>
<evidence type="ECO:0000256" key="3">
    <source>
        <dbReference type="ARBA" id="ARBA00022692"/>
    </source>
</evidence>
<feature type="transmembrane region" description="Helical" evidence="6">
    <location>
        <begin position="342"/>
        <end position="361"/>
    </location>
</feature>
<evidence type="ECO:0000256" key="2">
    <source>
        <dbReference type="ARBA" id="ARBA00022475"/>
    </source>
</evidence>
<dbReference type="Gene3D" id="3.40.190.10">
    <property type="entry name" value="Periplasmic binding protein-like II"/>
    <property type="match status" value="1"/>
</dbReference>
<comment type="subcellular location">
    <subcellularLocation>
        <location evidence="1">Cell membrane</location>
        <topology evidence="1">Multi-pass membrane protein</topology>
    </subcellularLocation>
</comment>
<keyword evidence="9" id="KW-1185">Reference proteome</keyword>
<evidence type="ECO:0000256" key="4">
    <source>
        <dbReference type="ARBA" id="ARBA00022989"/>
    </source>
</evidence>
<keyword evidence="5 6" id="KW-0472">Membrane</keyword>
<dbReference type="InterPro" id="IPR051449">
    <property type="entry name" value="ABC-2_transporter_component"/>
</dbReference>